<dbReference type="InterPro" id="IPR036691">
    <property type="entry name" value="Endo/exonu/phosph_ase_sf"/>
</dbReference>
<dbReference type="PANTHER" id="PTHR33710">
    <property type="entry name" value="BNAC02G09200D PROTEIN"/>
    <property type="match status" value="1"/>
</dbReference>
<name>A0A2G2ZAP3_CAPAN</name>
<evidence type="ECO:0008006" key="3">
    <source>
        <dbReference type="Google" id="ProtNLM"/>
    </source>
</evidence>
<reference evidence="1 2" key="1">
    <citation type="journal article" date="2014" name="Nat. Genet.">
        <title>Genome sequence of the hot pepper provides insights into the evolution of pungency in Capsicum species.</title>
        <authorList>
            <person name="Kim S."/>
            <person name="Park M."/>
            <person name="Yeom S.I."/>
            <person name="Kim Y.M."/>
            <person name="Lee J.M."/>
            <person name="Lee H.A."/>
            <person name="Seo E."/>
            <person name="Choi J."/>
            <person name="Cheong K."/>
            <person name="Kim K.T."/>
            <person name="Jung K."/>
            <person name="Lee G.W."/>
            <person name="Oh S.K."/>
            <person name="Bae C."/>
            <person name="Kim S.B."/>
            <person name="Lee H.Y."/>
            <person name="Kim S.Y."/>
            <person name="Kim M.S."/>
            <person name="Kang B.C."/>
            <person name="Jo Y.D."/>
            <person name="Yang H.B."/>
            <person name="Jeong H.J."/>
            <person name="Kang W.H."/>
            <person name="Kwon J.K."/>
            <person name="Shin C."/>
            <person name="Lim J.Y."/>
            <person name="Park J.H."/>
            <person name="Huh J.H."/>
            <person name="Kim J.S."/>
            <person name="Kim B.D."/>
            <person name="Cohen O."/>
            <person name="Paran I."/>
            <person name="Suh M.C."/>
            <person name="Lee S.B."/>
            <person name="Kim Y.K."/>
            <person name="Shin Y."/>
            <person name="Noh S.J."/>
            <person name="Park J."/>
            <person name="Seo Y.S."/>
            <person name="Kwon S.Y."/>
            <person name="Kim H.A."/>
            <person name="Park J.M."/>
            <person name="Kim H.J."/>
            <person name="Choi S.B."/>
            <person name="Bosland P.W."/>
            <person name="Reeves G."/>
            <person name="Jo S.H."/>
            <person name="Lee B.W."/>
            <person name="Cho H.T."/>
            <person name="Choi H.S."/>
            <person name="Lee M.S."/>
            <person name="Yu Y."/>
            <person name="Do Choi Y."/>
            <person name="Park B.S."/>
            <person name="van Deynze A."/>
            <person name="Ashrafi H."/>
            <person name="Hill T."/>
            <person name="Kim W.T."/>
            <person name="Pai H.S."/>
            <person name="Ahn H.K."/>
            <person name="Yeam I."/>
            <person name="Giovannoni J.J."/>
            <person name="Rose J.K."/>
            <person name="Sorensen I."/>
            <person name="Lee S.J."/>
            <person name="Kim R.W."/>
            <person name="Choi I.Y."/>
            <person name="Choi B.S."/>
            <person name="Lim J.S."/>
            <person name="Lee Y.H."/>
            <person name="Choi D."/>
        </authorList>
    </citation>
    <scope>NUCLEOTIDE SEQUENCE [LARGE SCALE GENOMIC DNA]</scope>
    <source>
        <strain evidence="2">cv. CM334</strain>
    </source>
</reference>
<dbReference type="PANTHER" id="PTHR33710:SF88">
    <property type="entry name" value="ENDONUCLEASE_EXONUCLEASE_PHOSPHATASE DOMAIN-CONTAINING PROTEIN"/>
    <property type="match status" value="1"/>
</dbReference>
<organism evidence="1 2">
    <name type="scientific">Capsicum annuum</name>
    <name type="common">Capsicum pepper</name>
    <dbReference type="NCBI Taxonomy" id="4072"/>
    <lineage>
        <taxon>Eukaryota</taxon>
        <taxon>Viridiplantae</taxon>
        <taxon>Streptophyta</taxon>
        <taxon>Embryophyta</taxon>
        <taxon>Tracheophyta</taxon>
        <taxon>Spermatophyta</taxon>
        <taxon>Magnoliopsida</taxon>
        <taxon>eudicotyledons</taxon>
        <taxon>Gunneridae</taxon>
        <taxon>Pentapetalae</taxon>
        <taxon>asterids</taxon>
        <taxon>lamiids</taxon>
        <taxon>Solanales</taxon>
        <taxon>Solanaceae</taxon>
        <taxon>Solanoideae</taxon>
        <taxon>Capsiceae</taxon>
        <taxon>Capsicum</taxon>
    </lineage>
</organism>
<evidence type="ECO:0000313" key="1">
    <source>
        <dbReference type="EMBL" id="PHT78971.1"/>
    </source>
</evidence>
<sequence length="136" mass="15681">MNNSWLILGNFNAMLGMNSCLNGASVHLSEITNFQQCVTNIGVGLVPKVGQQYSWSNKREAVNKIYSHIDWVFGNPIWMQRFTDLKAKYMLPKYSDYSAILVNTKVIRKAQSKSFNLITILLQQETYRKAVEITWR</sequence>
<protein>
    <recommendedName>
        <fullName evidence="3">Craniofacial development protein 2-like</fullName>
    </recommendedName>
</protein>
<keyword evidence="2" id="KW-1185">Reference proteome</keyword>
<comment type="caution">
    <text evidence="1">The sequence shown here is derived from an EMBL/GenBank/DDBJ whole genome shotgun (WGS) entry which is preliminary data.</text>
</comment>
<dbReference type="Gramene" id="PHT78971">
    <property type="protein sequence ID" value="PHT78971"/>
    <property type="gene ID" value="T459_17023"/>
</dbReference>
<evidence type="ECO:0000313" key="2">
    <source>
        <dbReference type="Proteomes" id="UP000222542"/>
    </source>
</evidence>
<dbReference type="SUPFAM" id="SSF56219">
    <property type="entry name" value="DNase I-like"/>
    <property type="match status" value="1"/>
</dbReference>
<proteinExistence type="predicted"/>
<gene>
    <name evidence="1" type="ORF">T459_17023</name>
</gene>
<reference evidence="1 2" key="2">
    <citation type="journal article" date="2017" name="Genome Biol.">
        <title>New reference genome sequences of hot pepper reveal the massive evolution of plant disease-resistance genes by retroduplication.</title>
        <authorList>
            <person name="Kim S."/>
            <person name="Park J."/>
            <person name="Yeom S.I."/>
            <person name="Kim Y.M."/>
            <person name="Seo E."/>
            <person name="Kim K.T."/>
            <person name="Kim M.S."/>
            <person name="Lee J.M."/>
            <person name="Cheong K."/>
            <person name="Shin H.S."/>
            <person name="Kim S.B."/>
            <person name="Han K."/>
            <person name="Lee J."/>
            <person name="Park M."/>
            <person name="Lee H.A."/>
            <person name="Lee H.Y."/>
            <person name="Lee Y."/>
            <person name="Oh S."/>
            <person name="Lee J.H."/>
            <person name="Choi E."/>
            <person name="Choi E."/>
            <person name="Lee S.E."/>
            <person name="Jeon J."/>
            <person name="Kim H."/>
            <person name="Choi G."/>
            <person name="Song H."/>
            <person name="Lee J."/>
            <person name="Lee S.C."/>
            <person name="Kwon J.K."/>
            <person name="Lee H.Y."/>
            <person name="Koo N."/>
            <person name="Hong Y."/>
            <person name="Kim R.W."/>
            <person name="Kang W.H."/>
            <person name="Huh J.H."/>
            <person name="Kang B.C."/>
            <person name="Yang T.J."/>
            <person name="Lee Y.H."/>
            <person name="Bennetzen J.L."/>
            <person name="Choi D."/>
        </authorList>
    </citation>
    <scope>NUCLEOTIDE SEQUENCE [LARGE SCALE GENOMIC DNA]</scope>
    <source>
        <strain evidence="2">cv. CM334</strain>
    </source>
</reference>
<dbReference type="AlphaFoldDB" id="A0A2G2ZAP3"/>
<dbReference type="Gene3D" id="3.60.10.10">
    <property type="entry name" value="Endonuclease/exonuclease/phosphatase"/>
    <property type="match status" value="1"/>
</dbReference>
<accession>A0A2G2ZAP3</accession>
<dbReference type="EMBL" id="AYRZ02000006">
    <property type="protein sequence ID" value="PHT78971.1"/>
    <property type="molecule type" value="Genomic_DNA"/>
</dbReference>
<dbReference type="Proteomes" id="UP000222542">
    <property type="component" value="Unassembled WGS sequence"/>
</dbReference>